<reference evidence="2" key="1">
    <citation type="journal article" date="2024" name="IScience">
        <title>Strigolactones Initiate the Formation of Haustorium-like Structures in Castilleja.</title>
        <authorList>
            <person name="Buerger M."/>
            <person name="Peterson D."/>
            <person name="Chory J."/>
        </authorList>
    </citation>
    <scope>NUCLEOTIDE SEQUENCE [LARGE SCALE GENOMIC DNA]</scope>
</reference>
<accession>A0ABD3BAP9</accession>
<dbReference type="Proteomes" id="UP001632038">
    <property type="component" value="Unassembled WGS sequence"/>
</dbReference>
<name>A0ABD3BAP9_9LAMI</name>
<organism evidence="1 2">
    <name type="scientific">Castilleja foliolosa</name>
    <dbReference type="NCBI Taxonomy" id="1961234"/>
    <lineage>
        <taxon>Eukaryota</taxon>
        <taxon>Viridiplantae</taxon>
        <taxon>Streptophyta</taxon>
        <taxon>Embryophyta</taxon>
        <taxon>Tracheophyta</taxon>
        <taxon>Spermatophyta</taxon>
        <taxon>Magnoliopsida</taxon>
        <taxon>eudicotyledons</taxon>
        <taxon>Gunneridae</taxon>
        <taxon>Pentapetalae</taxon>
        <taxon>asterids</taxon>
        <taxon>lamiids</taxon>
        <taxon>Lamiales</taxon>
        <taxon>Orobanchaceae</taxon>
        <taxon>Pedicularideae</taxon>
        <taxon>Castillejinae</taxon>
        <taxon>Castilleja</taxon>
    </lineage>
</organism>
<dbReference type="EMBL" id="JAVIJP010000107">
    <property type="protein sequence ID" value="KAL3614339.1"/>
    <property type="molecule type" value="Genomic_DNA"/>
</dbReference>
<proteinExistence type="predicted"/>
<dbReference type="AlphaFoldDB" id="A0ABD3BAP9"/>
<evidence type="ECO:0000313" key="2">
    <source>
        <dbReference type="Proteomes" id="UP001632038"/>
    </source>
</evidence>
<gene>
    <name evidence="1" type="ORF">CASFOL_042413</name>
</gene>
<sequence length="56" mass="6206">MRQKYGDSTRVSTMKIADIIGKLADPTRPSIQGLENLEQEPTDDILSTGQTVHVCF</sequence>
<protein>
    <submittedName>
        <fullName evidence="1">Uncharacterized protein</fullName>
    </submittedName>
</protein>
<comment type="caution">
    <text evidence="1">The sequence shown here is derived from an EMBL/GenBank/DDBJ whole genome shotgun (WGS) entry which is preliminary data.</text>
</comment>
<keyword evidence="2" id="KW-1185">Reference proteome</keyword>
<evidence type="ECO:0000313" key="1">
    <source>
        <dbReference type="EMBL" id="KAL3614339.1"/>
    </source>
</evidence>